<dbReference type="Pfam" id="PF00768">
    <property type="entry name" value="Peptidase_S11"/>
    <property type="match status" value="1"/>
</dbReference>
<accession>A0A7X0RTL0</accession>
<dbReference type="InterPro" id="IPR001967">
    <property type="entry name" value="Peptidase_S11_N"/>
</dbReference>
<feature type="active site" description="Acyl-ester intermediate" evidence="7">
    <location>
        <position position="107"/>
    </location>
</feature>
<dbReference type="AlphaFoldDB" id="A0A7X0RTL0"/>
<evidence type="ECO:0000313" key="12">
    <source>
        <dbReference type="EMBL" id="MBB6673340.1"/>
    </source>
</evidence>
<feature type="active site" description="Proton acceptor" evidence="7">
    <location>
        <position position="110"/>
    </location>
</feature>
<dbReference type="PANTHER" id="PTHR21581:SF11">
    <property type="entry name" value="D-ALANYL-D-ALANINE CARBOXYPEPTIDASE DACA"/>
    <property type="match status" value="1"/>
</dbReference>
<name>A0A7X0RTL0_9BACL</name>
<dbReference type="Proteomes" id="UP000547209">
    <property type="component" value="Unassembled WGS sequence"/>
</dbReference>
<organism evidence="12 13">
    <name type="scientific">Cohnella nanjingensis</name>
    <dbReference type="NCBI Taxonomy" id="1387779"/>
    <lineage>
        <taxon>Bacteria</taxon>
        <taxon>Bacillati</taxon>
        <taxon>Bacillota</taxon>
        <taxon>Bacilli</taxon>
        <taxon>Bacillales</taxon>
        <taxon>Paenibacillaceae</taxon>
        <taxon>Cohnella</taxon>
    </lineage>
</organism>
<reference evidence="12 13" key="1">
    <citation type="submission" date="2020-08" db="EMBL/GenBank/DDBJ databases">
        <title>Cohnella phylogeny.</title>
        <authorList>
            <person name="Dunlap C."/>
        </authorList>
    </citation>
    <scope>NUCLEOTIDE SEQUENCE [LARGE SCALE GENOMIC DNA]</scope>
    <source>
        <strain evidence="12 13">DSM 28246</strain>
    </source>
</reference>
<dbReference type="EMBL" id="JACJVP010000037">
    <property type="protein sequence ID" value="MBB6673340.1"/>
    <property type="molecule type" value="Genomic_DNA"/>
</dbReference>
<dbReference type="GO" id="GO:0071555">
    <property type="term" value="P:cell wall organization"/>
    <property type="evidence" value="ECO:0007669"/>
    <property type="project" value="UniProtKB-KW"/>
</dbReference>
<evidence type="ECO:0000259" key="11">
    <source>
        <dbReference type="Pfam" id="PF00768"/>
    </source>
</evidence>
<gene>
    <name evidence="12" type="ORF">H7C19_21925</name>
</gene>
<dbReference type="InterPro" id="IPR012338">
    <property type="entry name" value="Beta-lactam/transpept-like"/>
</dbReference>
<dbReference type="PANTHER" id="PTHR21581">
    <property type="entry name" value="D-ALANYL-D-ALANINE CARBOXYPEPTIDASE"/>
    <property type="match status" value="1"/>
</dbReference>
<dbReference type="Gene3D" id="3.40.710.10">
    <property type="entry name" value="DD-peptidase/beta-lactamase superfamily"/>
    <property type="match status" value="1"/>
</dbReference>
<dbReference type="SUPFAM" id="SSF56601">
    <property type="entry name" value="beta-lactamase/transpeptidase-like"/>
    <property type="match status" value="1"/>
</dbReference>
<evidence type="ECO:0000313" key="13">
    <source>
        <dbReference type="Proteomes" id="UP000547209"/>
    </source>
</evidence>
<evidence type="ECO:0000256" key="8">
    <source>
        <dbReference type="PIRSR" id="PIRSR618044-2"/>
    </source>
</evidence>
<dbReference type="PRINTS" id="PR00725">
    <property type="entry name" value="DADACBPTASE1"/>
</dbReference>
<dbReference type="GO" id="GO:0009002">
    <property type="term" value="F:serine-type D-Ala-D-Ala carboxypeptidase activity"/>
    <property type="evidence" value="ECO:0007669"/>
    <property type="project" value="InterPro"/>
</dbReference>
<evidence type="ECO:0000256" key="10">
    <source>
        <dbReference type="SAM" id="MobiDB-lite"/>
    </source>
</evidence>
<keyword evidence="2" id="KW-0732">Signal</keyword>
<proteinExistence type="inferred from homology"/>
<keyword evidence="12" id="KW-0645">Protease</keyword>
<evidence type="ECO:0000256" key="7">
    <source>
        <dbReference type="PIRSR" id="PIRSR618044-1"/>
    </source>
</evidence>
<evidence type="ECO:0000256" key="4">
    <source>
        <dbReference type="ARBA" id="ARBA00022960"/>
    </source>
</evidence>
<keyword evidence="3" id="KW-0378">Hydrolase</keyword>
<dbReference type="GO" id="GO:0009252">
    <property type="term" value="P:peptidoglycan biosynthetic process"/>
    <property type="evidence" value="ECO:0007669"/>
    <property type="project" value="UniProtKB-KW"/>
</dbReference>
<evidence type="ECO:0000256" key="3">
    <source>
        <dbReference type="ARBA" id="ARBA00022801"/>
    </source>
</evidence>
<comment type="caution">
    <text evidence="12">The sequence shown here is derived from an EMBL/GenBank/DDBJ whole genome shotgun (WGS) entry which is preliminary data.</text>
</comment>
<dbReference type="GO" id="GO:0006508">
    <property type="term" value="P:proteolysis"/>
    <property type="evidence" value="ECO:0007669"/>
    <property type="project" value="InterPro"/>
</dbReference>
<evidence type="ECO:0000256" key="6">
    <source>
        <dbReference type="ARBA" id="ARBA00023316"/>
    </source>
</evidence>
<keyword evidence="4" id="KW-0133">Cell shape</keyword>
<feature type="region of interest" description="Disordered" evidence="10">
    <location>
        <begin position="18"/>
        <end position="70"/>
    </location>
</feature>
<keyword evidence="5" id="KW-0573">Peptidoglycan synthesis</keyword>
<feature type="binding site" evidence="8">
    <location>
        <position position="288"/>
    </location>
    <ligand>
        <name>substrate</name>
    </ligand>
</feature>
<evidence type="ECO:0000256" key="2">
    <source>
        <dbReference type="ARBA" id="ARBA00022729"/>
    </source>
</evidence>
<feature type="domain" description="Peptidase S11 D-alanyl-D-alanine carboxypeptidase A N-terminal" evidence="11">
    <location>
        <begin position="77"/>
        <end position="318"/>
    </location>
</feature>
<sequence length="342" mass="36018">MLLGVLAVALGFGWLIAERPGSQPEPKGRAEATATATPTATASKPEPAGSPEATPTSTGSEPEGSAKPTDEAAITGTVAAKSAAMLDVETGKWLFAQNADKPLPPASMTKLMTETLILEDISSGRMKWDDKVEIGHYAANVVGSGMGLTKGQRVTVKTLFRGMAVHSANDATVALAEYAAGDERKFVERMNAKAKKIGLSKRTRFANATGLSSADLTAFSAAASEGETVMTAKDVAKLAKYMVQHVPDILDFTRESEAKGYGTKTALRNSNEMLPGQRFATAGNEGLKTGYTAAAGYCFTGSFRLNGHRYITVVMGTATLEARFEETRALLALGLGEEKRAE</sequence>
<keyword evidence="13" id="KW-1185">Reference proteome</keyword>
<evidence type="ECO:0000256" key="1">
    <source>
        <dbReference type="ARBA" id="ARBA00007164"/>
    </source>
</evidence>
<feature type="compositionally biased region" description="Low complexity" evidence="10">
    <location>
        <begin position="31"/>
        <end position="47"/>
    </location>
</feature>
<protein>
    <submittedName>
        <fullName evidence="12">D-alanyl-D-alanine carboxypeptidase</fullName>
    </submittedName>
</protein>
<feature type="active site" evidence="7">
    <location>
        <position position="167"/>
    </location>
</feature>
<comment type="similarity">
    <text evidence="1 9">Belongs to the peptidase S11 family.</text>
</comment>
<dbReference type="InterPro" id="IPR018044">
    <property type="entry name" value="Peptidase_S11"/>
</dbReference>
<evidence type="ECO:0000256" key="9">
    <source>
        <dbReference type="RuleBase" id="RU004016"/>
    </source>
</evidence>
<keyword evidence="12" id="KW-0121">Carboxypeptidase</keyword>
<evidence type="ECO:0000256" key="5">
    <source>
        <dbReference type="ARBA" id="ARBA00022984"/>
    </source>
</evidence>
<keyword evidence="6" id="KW-0961">Cell wall biogenesis/degradation</keyword>
<dbReference type="GO" id="GO:0008360">
    <property type="term" value="P:regulation of cell shape"/>
    <property type="evidence" value="ECO:0007669"/>
    <property type="project" value="UniProtKB-KW"/>
</dbReference>